<accession>A0A2T2NZV0</accession>
<protein>
    <recommendedName>
        <fullName evidence="3">Peptidase C14 caspase domain-containing protein</fullName>
    </recommendedName>
</protein>
<keyword evidence="5" id="KW-1185">Reference proteome</keyword>
<evidence type="ECO:0000313" key="4">
    <source>
        <dbReference type="EMBL" id="PSN70889.1"/>
    </source>
</evidence>
<name>A0A2T2NZV0_CORCC</name>
<dbReference type="GO" id="GO:0006508">
    <property type="term" value="P:proteolysis"/>
    <property type="evidence" value="ECO:0007669"/>
    <property type="project" value="InterPro"/>
</dbReference>
<proteinExistence type="inferred from homology"/>
<dbReference type="OrthoDB" id="3223806at2759"/>
<dbReference type="GO" id="GO:0004197">
    <property type="term" value="F:cysteine-type endopeptidase activity"/>
    <property type="evidence" value="ECO:0007669"/>
    <property type="project" value="InterPro"/>
</dbReference>
<evidence type="ECO:0000256" key="1">
    <source>
        <dbReference type="ARBA" id="ARBA00009005"/>
    </source>
</evidence>
<gene>
    <name evidence="4" type="ORF">BS50DRAFT_584465</name>
</gene>
<reference evidence="4 5" key="1">
    <citation type="journal article" date="2018" name="Front. Microbiol.">
        <title>Genome-Wide Analysis of Corynespora cassiicola Leaf Fall Disease Putative Effectors.</title>
        <authorList>
            <person name="Lopez D."/>
            <person name="Ribeiro S."/>
            <person name="Label P."/>
            <person name="Fumanal B."/>
            <person name="Venisse J.S."/>
            <person name="Kohler A."/>
            <person name="de Oliveira R.R."/>
            <person name="Labutti K."/>
            <person name="Lipzen A."/>
            <person name="Lail K."/>
            <person name="Bauer D."/>
            <person name="Ohm R.A."/>
            <person name="Barry K.W."/>
            <person name="Spatafora J."/>
            <person name="Grigoriev I.V."/>
            <person name="Martin F.M."/>
            <person name="Pujade-Renaud V."/>
        </authorList>
    </citation>
    <scope>NUCLEOTIDE SEQUENCE [LARGE SCALE GENOMIC DNA]</scope>
    <source>
        <strain evidence="4 5">Philippines</strain>
    </source>
</reference>
<dbReference type="InterPro" id="IPR011600">
    <property type="entry name" value="Pept_C14_caspase"/>
</dbReference>
<organism evidence="4 5">
    <name type="scientific">Corynespora cassiicola Philippines</name>
    <dbReference type="NCBI Taxonomy" id="1448308"/>
    <lineage>
        <taxon>Eukaryota</taxon>
        <taxon>Fungi</taxon>
        <taxon>Dikarya</taxon>
        <taxon>Ascomycota</taxon>
        <taxon>Pezizomycotina</taxon>
        <taxon>Dothideomycetes</taxon>
        <taxon>Pleosporomycetidae</taxon>
        <taxon>Pleosporales</taxon>
        <taxon>Corynesporascaceae</taxon>
        <taxon>Corynespora</taxon>
    </lineage>
</organism>
<feature type="domain" description="Peptidase C14 caspase" evidence="3">
    <location>
        <begin position="14"/>
        <end position="314"/>
    </location>
</feature>
<dbReference type="Proteomes" id="UP000240883">
    <property type="component" value="Unassembled WGS sequence"/>
</dbReference>
<feature type="compositionally biased region" description="Acidic residues" evidence="2">
    <location>
        <begin position="197"/>
        <end position="207"/>
    </location>
</feature>
<dbReference type="InterPro" id="IPR038165">
    <property type="entry name" value="FlgT_C_sf"/>
</dbReference>
<dbReference type="AlphaFoldDB" id="A0A2T2NZV0"/>
<sequence>MSTSGISIGRPTYWAILIGIDYYSADDWRKNLQGCVNDVVLIDRYLREHAGFQMQNITAFCAPLPHWNTPYPTSQTIMFREPKRKDIIAAIDKVYDSAKKGDFLLISYSGHGDERRTRYPGRKGINANDELLCFLGGDYSDVKFGRQLDRLAKKLTVLVTLDCCHSGGATRGEKLEGVRVRCWPATVPRKWSKSEDFEQDDSEDDADTVNHEPDSIESIQEGGITEPDTKRNAKVHQSYLYRSSRYNVLAAVQPHQLARETYRDGAYHGRWTRAYIDALHYLGHRREMHTYATLHEQLSAAMKLFSDEMEQVPAHLGDGRRFIFQKALCDTLEANDESLPVVLSVDGARIMLDRGKRSGLRKGDKFRLYHPTQSGASSSKRDGNNLLLTVSVLSQSKAGGDIESSKDLTLPVQRGWRAVLVWREEYTLVRMIRAREVDMSLSELQAWDSIQKTWQMYIDPTVRIELDFNETSTDNTNLDLRPPVDEPSFRVKLQESAFTFHDASGARLEHFPVLHINEPELSKRLMSLLHHLQRYYTVAKLRSTNRNAPTTPNFRFEITEYEEEDDEEPIPQHVVSTKQLVVTNSSNKDLFFTVLNMTPLYGIKKLLPHKHGLTAERILPGKEAASIISIEVPLQLREQWKTAGTEMKDVFVLLISDRTPGTGDYAMYELPELTSTMGSWRTAVVRQKSRSEQWWVQHLSVVQISQGTG</sequence>
<dbReference type="PANTHER" id="PTHR48104:SF30">
    <property type="entry name" value="METACASPASE-1"/>
    <property type="match status" value="1"/>
</dbReference>
<dbReference type="Gene3D" id="3.40.50.1460">
    <property type="match status" value="1"/>
</dbReference>
<dbReference type="GO" id="GO:0005737">
    <property type="term" value="C:cytoplasm"/>
    <property type="evidence" value="ECO:0007669"/>
    <property type="project" value="TreeGrafter"/>
</dbReference>
<evidence type="ECO:0000313" key="5">
    <source>
        <dbReference type="Proteomes" id="UP000240883"/>
    </source>
</evidence>
<dbReference type="EMBL" id="KZ678131">
    <property type="protein sequence ID" value="PSN70889.1"/>
    <property type="molecule type" value="Genomic_DNA"/>
</dbReference>
<feature type="region of interest" description="Disordered" evidence="2">
    <location>
        <begin position="193"/>
        <end position="212"/>
    </location>
</feature>
<dbReference type="Gene3D" id="2.40.10.410">
    <property type="entry name" value="FlgT, C-terminal domain"/>
    <property type="match status" value="1"/>
</dbReference>
<comment type="similarity">
    <text evidence="1">Belongs to the peptidase C14B family.</text>
</comment>
<dbReference type="InterPro" id="IPR050452">
    <property type="entry name" value="Metacaspase"/>
</dbReference>
<dbReference type="PANTHER" id="PTHR48104">
    <property type="entry name" value="METACASPASE-4"/>
    <property type="match status" value="1"/>
</dbReference>
<evidence type="ECO:0000256" key="2">
    <source>
        <dbReference type="SAM" id="MobiDB-lite"/>
    </source>
</evidence>
<dbReference type="Pfam" id="PF00656">
    <property type="entry name" value="Peptidase_C14"/>
    <property type="match status" value="1"/>
</dbReference>
<evidence type="ECO:0000259" key="3">
    <source>
        <dbReference type="Pfam" id="PF00656"/>
    </source>
</evidence>